<organism evidence="4 5">
    <name type="scientific">Streptomyces katrae</name>
    <dbReference type="NCBI Taxonomy" id="68223"/>
    <lineage>
        <taxon>Bacteria</taxon>
        <taxon>Bacillati</taxon>
        <taxon>Actinomycetota</taxon>
        <taxon>Actinomycetes</taxon>
        <taxon>Kitasatosporales</taxon>
        <taxon>Streptomycetaceae</taxon>
        <taxon>Streptomyces</taxon>
    </lineage>
</organism>
<keyword evidence="1" id="KW-0808">Transferase</keyword>
<dbReference type="InterPro" id="IPR036291">
    <property type="entry name" value="NAD(P)-bd_dom_sf"/>
</dbReference>
<evidence type="ECO:0000256" key="2">
    <source>
        <dbReference type="ARBA" id="ARBA00023268"/>
    </source>
</evidence>
<dbReference type="InterPro" id="IPR057326">
    <property type="entry name" value="KR_dom"/>
</dbReference>
<dbReference type="Gene3D" id="3.40.50.720">
    <property type="entry name" value="NAD(P)-binding Rossmann-like Domain"/>
    <property type="match status" value="1"/>
</dbReference>
<comment type="caution">
    <text evidence="4">The sequence shown here is derived from an EMBL/GenBank/DDBJ whole genome shotgun (WGS) entry which is preliminary data.</text>
</comment>
<feature type="domain" description="Ketoreductase" evidence="3">
    <location>
        <begin position="42"/>
        <end position="186"/>
    </location>
</feature>
<dbReference type="AlphaFoldDB" id="A0A0F4I4D6"/>
<dbReference type="GO" id="GO:0004312">
    <property type="term" value="F:fatty acid synthase activity"/>
    <property type="evidence" value="ECO:0007669"/>
    <property type="project" value="TreeGrafter"/>
</dbReference>
<feature type="non-terminal residue" evidence="4">
    <location>
        <position position="1"/>
    </location>
</feature>
<gene>
    <name evidence="4" type="ORF">VR44_40500</name>
</gene>
<reference evidence="4 5" key="1">
    <citation type="submission" date="2015-02" db="EMBL/GenBank/DDBJ databases">
        <authorList>
            <person name="Ju K.-S."/>
            <person name="Doroghazi J.R."/>
            <person name="Metcalf W."/>
        </authorList>
    </citation>
    <scope>NUCLEOTIDE SEQUENCE [LARGE SCALE GENOMIC DNA]</scope>
    <source>
        <strain evidence="4 5">NRRL ISP-5550</strain>
    </source>
</reference>
<dbReference type="PANTHER" id="PTHR43775:SF51">
    <property type="entry name" value="INACTIVE PHENOLPHTHIOCEROL SYNTHESIS POLYKETIDE SYNTHASE TYPE I PKS1-RELATED"/>
    <property type="match status" value="1"/>
</dbReference>
<dbReference type="SUPFAM" id="SSF51735">
    <property type="entry name" value="NAD(P)-binding Rossmann-fold domains"/>
    <property type="match status" value="1"/>
</dbReference>
<dbReference type="OrthoDB" id="9778690at2"/>
<evidence type="ECO:0000259" key="3">
    <source>
        <dbReference type="SMART" id="SM00822"/>
    </source>
</evidence>
<dbReference type="EMBL" id="JZWV01001763">
    <property type="protein sequence ID" value="KJY16333.1"/>
    <property type="molecule type" value="Genomic_DNA"/>
</dbReference>
<name>A0A0F4I4D6_9ACTN</name>
<keyword evidence="5" id="KW-1185">Reference proteome</keyword>
<protein>
    <recommendedName>
        <fullName evidence="3">Ketoreductase domain-containing protein</fullName>
    </recommendedName>
</protein>
<dbReference type="Proteomes" id="UP000033551">
    <property type="component" value="Unassembled WGS sequence"/>
</dbReference>
<dbReference type="PANTHER" id="PTHR43775">
    <property type="entry name" value="FATTY ACID SYNTHASE"/>
    <property type="match status" value="1"/>
</dbReference>
<dbReference type="RefSeq" id="WP_045952706.1">
    <property type="nucleotide sequence ID" value="NZ_JZWV01001763.1"/>
</dbReference>
<dbReference type="InterPro" id="IPR013968">
    <property type="entry name" value="PKS_KR"/>
</dbReference>
<keyword evidence="2" id="KW-0511">Multifunctional enzyme</keyword>
<dbReference type="Pfam" id="PF08659">
    <property type="entry name" value="KR"/>
    <property type="match status" value="1"/>
</dbReference>
<evidence type="ECO:0000256" key="1">
    <source>
        <dbReference type="ARBA" id="ARBA00022679"/>
    </source>
</evidence>
<dbReference type="GO" id="GO:0006633">
    <property type="term" value="P:fatty acid biosynthetic process"/>
    <property type="evidence" value="ECO:0007669"/>
    <property type="project" value="TreeGrafter"/>
</dbReference>
<dbReference type="InterPro" id="IPR050091">
    <property type="entry name" value="PKS_NRPS_Biosynth_Enz"/>
</dbReference>
<accession>A0A0F4I4D6</accession>
<evidence type="ECO:0000313" key="5">
    <source>
        <dbReference type="Proteomes" id="UP000033551"/>
    </source>
</evidence>
<proteinExistence type="predicted"/>
<feature type="non-terminal residue" evidence="4">
    <location>
        <position position="186"/>
    </location>
</feature>
<dbReference type="SMART" id="SM00822">
    <property type="entry name" value="PKS_KR"/>
    <property type="match status" value="1"/>
</dbReference>
<sequence>GVLTADGPEDQLAVRPDGVFARRLTRIPEAEARRTAEWKPRGTVLITGGTGALGGHVARLLAARGAAHLVLAGRRGPAAEGAAELTAELEALGARVTVAACDVADRDALARLLAELTGPDAAHPLTAVVHTAGTDTPGLLADTDPAAFGAVLAAKAAGAVHLDALLRELPGGHELDAFVLFSSIAG</sequence>
<evidence type="ECO:0000313" key="4">
    <source>
        <dbReference type="EMBL" id="KJY16333.1"/>
    </source>
</evidence>